<evidence type="ECO:0000313" key="2">
    <source>
        <dbReference type="Proteomes" id="UP001163828"/>
    </source>
</evidence>
<reference evidence="1" key="1">
    <citation type="submission" date="2022-08" db="EMBL/GenBank/DDBJ databases">
        <authorList>
            <consortium name="DOE Joint Genome Institute"/>
            <person name="Min B."/>
            <person name="Riley R."/>
            <person name="Sierra-Patev S."/>
            <person name="Naranjo-Ortiz M."/>
            <person name="Looney B."/>
            <person name="Konkel Z."/>
            <person name="Slot J.C."/>
            <person name="Sakamoto Y."/>
            <person name="Steenwyk J.L."/>
            <person name="Rokas A."/>
            <person name="Carro J."/>
            <person name="Camarero S."/>
            <person name="Ferreira P."/>
            <person name="Molpeceres G."/>
            <person name="Ruiz-Duenas F.J."/>
            <person name="Serrano A."/>
            <person name="Henrissat B."/>
            <person name="Drula E."/>
            <person name="Hughes K.W."/>
            <person name="Mata J.L."/>
            <person name="Ishikawa N.K."/>
            <person name="Vargas-Isla R."/>
            <person name="Ushijima S."/>
            <person name="Smith C.A."/>
            <person name="Ahrendt S."/>
            <person name="Andreopoulos W."/>
            <person name="He G."/>
            <person name="Labutti K."/>
            <person name="Lipzen A."/>
            <person name="Ng V."/>
            <person name="Sandor L."/>
            <person name="Barry K."/>
            <person name="Martinez A.T."/>
            <person name="Xiao Y."/>
            <person name="Gibbons J.G."/>
            <person name="Terashima K."/>
            <person name="Hibbett D.S."/>
            <person name="Grigoriev I.V."/>
        </authorList>
    </citation>
    <scope>NUCLEOTIDE SEQUENCE</scope>
    <source>
        <strain evidence="1">TFB10827</strain>
    </source>
</reference>
<comment type="caution">
    <text evidence="1">The sequence shown here is derived from an EMBL/GenBank/DDBJ whole genome shotgun (WGS) entry which is preliminary data.</text>
</comment>
<gene>
    <name evidence="1" type="ORF">F5050DRAFT_560228</name>
</gene>
<name>A0ABQ8Q6Q1_9AGAR</name>
<proteinExistence type="predicted"/>
<organism evidence="1 2">
    <name type="scientific">Lentinula boryana</name>
    <dbReference type="NCBI Taxonomy" id="40481"/>
    <lineage>
        <taxon>Eukaryota</taxon>
        <taxon>Fungi</taxon>
        <taxon>Dikarya</taxon>
        <taxon>Basidiomycota</taxon>
        <taxon>Agaricomycotina</taxon>
        <taxon>Agaricomycetes</taxon>
        <taxon>Agaricomycetidae</taxon>
        <taxon>Agaricales</taxon>
        <taxon>Marasmiineae</taxon>
        <taxon>Omphalotaceae</taxon>
        <taxon>Lentinula</taxon>
    </lineage>
</organism>
<protein>
    <submittedName>
        <fullName evidence="1">Uncharacterized protein</fullName>
    </submittedName>
</protein>
<keyword evidence="2" id="KW-1185">Reference proteome</keyword>
<sequence length="149" mass="17181">MAFVERVIWRIFRTCQRNGLRRCRCSRAVGLKRRGDFRLYVIANVLNQESRPSKEFFKLLLISTGLDNTSLSFSRWPCPCNLPACALALLFQVDCHFMRCYEICSQSACVAYNYVCFCILKDLLCSQICIRLDSHCGSSNKNHYTAEKA</sequence>
<dbReference type="EMBL" id="MU790720">
    <property type="protein sequence ID" value="KAJ3994149.1"/>
    <property type="molecule type" value="Genomic_DNA"/>
</dbReference>
<evidence type="ECO:0000313" key="1">
    <source>
        <dbReference type="EMBL" id="KAJ3994149.1"/>
    </source>
</evidence>
<accession>A0ABQ8Q6Q1</accession>
<dbReference type="Proteomes" id="UP001163828">
    <property type="component" value="Unassembled WGS sequence"/>
</dbReference>